<keyword evidence="2" id="KW-1185">Reference proteome</keyword>
<dbReference type="EMBL" id="JAIQDJ010000002">
    <property type="protein sequence ID" value="MBZ4186163.1"/>
    <property type="molecule type" value="Genomic_DNA"/>
</dbReference>
<reference evidence="1" key="1">
    <citation type="submission" date="2021-09" db="EMBL/GenBank/DDBJ databases">
        <authorList>
            <person name="Wu T."/>
            <person name="Guo S.Z."/>
        </authorList>
    </citation>
    <scope>NUCLEOTIDE SEQUENCE</scope>
    <source>
        <strain evidence="1">RSS-23</strain>
    </source>
</reference>
<name>A0ABS7TE85_9GAMM</name>
<accession>A0ABS7TE85</accession>
<proteinExistence type="predicted"/>
<protein>
    <submittedName>
        <fullName evidence="1">Uncharacterized protein</fullName>
    </submittedName>
</protein>
<dbReference type="SUPFAM" id="SSF53335">
    <property type="entry name" value="S-adenosyl-L-methionine-dependent methyltransferases"/>
    <property type="match status" value="1"/>
</dbReference>
<organism evidence="1 2">
    <name type="scientific">Thermomonas beijingensis</name>
    <dbReference type="NCBI Taxonomy" id="2872701"/>
    <lineage>
        <taxon>Bacteria</taxon>
        <taxon>Pseudomonadati</taxon>
        <taxon>Pseudomonadota</taxon>
        <taxon>Gammaproteobacteria</taxon>
        <taxon>Lysobacterales</taxon>
        <taxon>Lysobacteraceae</taxon>
        <taxon>Thermomonas</taxon>
    </lineage>
</organism>
<dbReference type="RefSeq" id="WP_223628445.1">
    <property type="nucleotide sequence ID" value="NZ_JAIQDJ010000002.1"/>
</dbReference>
<comment type="caution">
    <text evidence="1">The sequence shown here is derived from an EMBL/GenBank/DDBJ whole genome shotgun (WGS) entry which is preliminary data.</text>
</comment>
<dbReference type="Proteomes" id="UP001430290">
    <property type="component" value="Unassembled WGS sequence"/>
</dbReference>
<gene>
    <name evidence="1" type="ORF">K7B09_07465</name>
</gene>
<evidence type="ECO:0000313" key="2">
    <source>
        <dbReference type="Proteomes" id="UP001430290"/>
    </source>
</evidence>
<dbReference type="InterPro" id="IPR029063">
    <property type="entry name" value="SAM-dependent_MTases_sf"/>
</dbReference>
<sequence>MSLDDAGAGLSALARAKWLRALAMAATDYKTATSPLLKAKALKARNEARLALGLGRAAPAVAQESAPEVREPRKATSQFYEFDPNRKHAQRKKDNAEAMALLRKIDAGELAPERLTDADKATLAKYSGLGGALTGADGKTGSAYEYYTPKPIAEGIWAMLGELGFSGGKVLDPCAGVGIFGATAPLSVAVDAVELNETSGRINGLVNGGPGYTATVSPFEKVADATPDEQYDAVAVGCALTRSHL</sequence>
<evidence type="ECO:0000313" key="1">
    <source>
        <dbReference type="EMBL" id="MBZ4186163.1"/>
    </source>
</evidence>